<dbReference type="CDD" id="cd02440">
    <property type="entry name" value="AdoMet_MTases"/>
    <property type="match status" value="1"/>
</dbReference>
<dbReference type="AlphaFoldDB" id="A0A7C3HH70"/>
<evidence type="ECO:0000313" key="9">
    <source>
        <dbReference type="EMBL" id="HFG19600.1"/>
    </source>
</evidence>
<comment type="similarity">
    <text evidence="6">Belongs to the methyltransferase superfamily. RlmI family.</text>
</comment>
<dbReference type="GO" id="GO:0005737">
    <property type="term" value="C:cytoplasm"/>
    <property type="evidence" value="ECO:0007669"/>
    <property type="project" value="UniProtKB-SubCell"/>
</dbReference>
<keyword evidence="5" id="KW-0949">S-adenosyl-L-methionine</keyword>
<dbReference type="Gene3D" id="3.40.50.150">
    <property type="entry name" value="Vaccinia Virus protein VP39"/>
    <property type="match status" value="1"/>
</dbReference>
<dbReference type="SUPFAM" id="SSF53335">
    <property type="entry name" value="S-adenosyl-L-methionine-dependent methyltransferases"/>
    <property type="match status" value="1"/>
</dbReference>
<evidence type="ECO:0000256" key="4">
    <source>
        <dbReference type="ARBA" id="ARBA00022679"/>
    </source>
</evidence>
<dbReference type="CDD" id="cd21153">
    <property type="entry name" value="PUA_RlmI"/>
    <property type="match status" value="1"/>
</dbReference>
<evidence type="ECO:0000256" key="2">
    <source>
        <dbReference type="ARBA" id="ARBA00022490"/>
    </source>
</evidence>
<evidence type="ECO:0000256" key="3">
    <source>
        <dbReference type="ARBA" id="ARBA00022603"/>
    </source>
</evidence>
<reference evidence="9" key="1">
    <citation type="journal article" date="2020" name="mSystems">
        <title>Genome- and Community-Level Interaction Insights into Carbon Utilization and Element Cycling Functions of Hydrothermarchaeota in Hydrothermal Sediment.</title>
        <authorList>
            <person name="Zhou Z."/>
            <person name="Liu Y."/>
            <person name="Xu W."/>
            <person name="Pan J."/>
            <person name="Luo Z.H."/>
            <person name="Li M."/>
        </authorList>
    </citation>
    <scope>NUCLEOTIDE SEQUENCE [LARGE SCALE GENOMIC DNA]</scope>
    <source>
        <strain evidence="9">SpSt-524</strain>
    </source>
</reference>
<dbReference type="CDD" id="cd11572">
    <property type="entry name" value="RlmI_M_like"/>
    <property type="match status" value="1"/>
</dbReference>
<gene>
    <name evidence="9" type="ORF">ENS82_02625</name>
</gene>
<dbReference type="InterPro" id="IPR036974">
    <property type="entry name" value="PUA_sf"/>
</dbReference>
<dbReference type="PANTHER" id="PTHR42873">
    <property type="entry name" value="RIBOSOMAL RNA LARGE SUBUNIT METHYLTRANSFERASE"/>
    <property type="match status" value="1"/>
</dbReference>
<feature type="domain" description="S-adenosylmethionine-dependent methyltransferase" evidence="7">
    <location>
        <begin position="173"/>
        <end position="347"/>
    </location>
</feature>
<feature type="domain" description="RlmI-like PUA" evidence="8">
    <location>
        <begin position="3"/>
        <end position="62"/>
    </location>
</feature>
<dbReference type="Gene3D" id="2.30.130.10">
    <property type="entry name" value="PUA domain"/>
    <property type="match status" value="1"/>
</dbReference>
<dbReference type="EMBL" id="DSWI01000009">
    <property type="protein sequence ID" value="HFG19600.1"/>
    <property type="molecule type" value="Genomic_DNA"/>
</dbReference>
<dbReference type="InterPro" id="IPR015947">
    <property type="entry name" value="PUA-like_sf"/>
</dbReference>
<keyword evidence="4 9" id="KW-0808">Transferase</keyword>
<dbReference type="GO" id="GO:0008168">
    <property type="term" value="F:methyltransferase activity"/>
    <property type="evidence" value="ECO:0007669"/>
    <property type="project" value="UniProtKB-KW"/>
</dbReference>
<dbReference type="Pfam" id="PF10672">
    <property type="entry name" value="Methyltrans_SAM"/>
    <property type="match status" value="1"/>
</dbReference>
<keyword evidence="2" id="KW-0963">Cytoplasm</keyword>
<dbReference type="SUPFAM" id="SSF88697">
    <property type="entry name" value="PUA domain-like"/>
    <property type="match status" value="1"/>
</dbReference>
<dbReference type="InterPro" id="IPR041532">
    <property type="entry name" value="RlmI-like_PUA"/>
</dbReference>
<dbReference type="InterPro" id="IPR019614">
    <property type="entry name" value="SAM-dep_methyl-trfase"/>
</dbReference>
<comment type="subcellular location">
    <subcellularLocation>
        <location evidence="1">Cytoplasm</location>
    </subcellularLocation>
</comment>
<sequence>MRVRVSSKGATRLLAHHPWVYRSDVLEGPDQPGLYPVVSSRGVMGLALYNPNSEISVRVFSFKDAGRPQEVLLENLRQALRRRKEAIAQEPQGAFRLVHAEGDLVPALILDYYAGHGVMQVGSAALEPLTPLLVQVIRAEIPLQSLLAKNDQKTRGLEGLPLEVKPLLGPVPDTVMVREGSIVYRVDLMGGQKTGAFIDQRDNRIRLQAYRGETALDVFSYHGSFALHLARNFKQVTAVDSSAAALQRAGENAQANGLSNITFREANAFEFLREEERRKAQYDLIVLDPPAFAKGRRDIERAYAAYKEINLRAMKLLPSGGLLATASCSHHLSEPLFYQMLAEAASDAHRTVRVVEKRGQGWDHPVLLNVPETQYLKFALLEIV</sequence>
<name>A0A7C3HH70_MEIRU</name>
<evidence type="ECO:0000256" key="1">
    <source>
        <dbReference type="ARBA" id="ARBA00004496"/>
    </source>
</evidence>
<evidence type="ECO:0000256" key="5">
    <source>
        <dbReference type="ARBA" id="ARBA00022691"/>
    </source>
</evidence>
<organism evidence="9">
    <name type="scientific">Meiothermus ruber</name>
    <dbReference type="NCBI Taxonomy" id="277"/>
    <lineage>
        <taxon>Bacteria</taxon>
        <taxon>Thermotogati</taxon>
        <taxon>Deinococcota</taxon>
        <taxon>Deinococci</taxon>
        <taxon>Thermales</taxon>
        <taxon>Thermaceae</taxon>
        <taxon>Meiothermus</taxon>
    </lineage>
</organism>
<dbReference type="GO" id="GO:0003723">
    <property type="term" value="F:RNA binding"/>
    <property type="evidence" value="ECO:0007669"/>
    <property type="project" value="InterPro"/>
</dbReference>
<dbReference type="PANTHER" id="PTHR42873:SF1">
    <property type="entry name" value="S-ADENOSYLMETHIONINE-DEPENDENT METHYLTRANSFERASE DOMAIN-CONTAINING PROTEIN"/>
    <property type="match status" value="1"/>
</dbReference>
<evidence type="ECO:0000259" key="8">
    <source>
        <dbReference type="Pfam" id="PF17785"/>
    </source>
</evidence>
<protein>
    <submittedName>
        <fullName evidence="9">Class I SAM-dependent rRNA methyltransferase</fullName>
    </submittedName>
</protein>
<dbReference type="Pfam" id="PF17785">
    <property type="entry name" value="PUA_3"/>
    <property type="match status" value="1"/>
</dbReference>
<dbReference type="InterPro" id="IPR029063">
    <property type="entry name" value="SAM-dependent_MTases_sf"/>
</dbReference>
<accession>A0A7C3HH70</accession>
<keyword evidence="3 9" id="KW-0489">Methyltransferase</keyword>
<dbReference type="Gene3D" id="3.30.750.80">
    <property type="entry name" value="RNA methyltransferase domain (HRMD) like"/>
    <property type="match status" value="1"/>
</dbReference>
<evidence type="ECO:0000256" key="6">
    <source>
        <dbReference type="ARBA" id="ARBA00038091"/>
    </source>
</evidence>
<comment type="caution">
    <text evidence="9">The sequence shown here is derived from an EMBL/GenBank/DDBJ whole genome shotgun (WGS) entry which is preliminary data.</text>
</comment>
<evidence type="ECO:0000259" key="7">
    <source>
        <dbReference type="Pfam" id="PF10672"/>
    </source>
</evidence>
<dbReference type="GO" id="GO:0032259">
    <property type="term" value="P:methylation"/>
    <property type="evidence" value="ECO:0007669"/>
    <property type="project" value="UniProtKB-KW"/>
</dbReference>
<proteinExistence type="inferred from homology"/>